<dbReference type="InterPro" id="IPR027417">
    <property type="entry name" value="P-loop_NTPase"/>
</dbReference>
<dbReference type="Proteomes" id="UP001165289">
    <property type="component" value="Unassembled WGS sequence"/>
</dbReference>
<dbReference type="SUPFAM" id="SSF49879">
    <property type="entry name" value="SMAD/FHA domain"/>
    <property type="match status" value="1"/>
</dbReference>
<keyword evidence="6" id="KW-0493">Microtubule</keyword>
<keyword evidence="12" id="KW-1185">Reference proteome</keyword>
<feature type="compositionally biased region" description="Polar residues" evidence="8">
    <location>
        <begin position="667"/>
        <end position="680"/>
    </location>
</feature>
<evidence type="ECO:0000259" key="10">
    <source>
        <dbReference type="PROSITE" id="PS50195"/>
    </source>
</evidence>
<protein>
    <recommendedName>
        <fullName evidence="6">Kinesin-like protein</fullName>
    </recommendedName>
</protein>
<dbReference type="InterPro" id="IPR001752">
    <property type="entry name" value="Kinesin_motor_dom"/>
</dbReference>
<dbReference type="GO" id="GO:0007018">
    <property type="term" value="P:microtubule-based movement"/>
    <property type="evidence" value="ECO:0007669"/>
    <property type="project" value="InterPro"/>
</dbReference>
<dbReference type="PROSITE" id="PS50067">
    <property type="entry name" value="KINESIN_MOTOR_2"/>
    <property type="match status" value="1"/>
</dbReference>
<dbReference type="GO" id="GO:0005874">
    <property type="term" value="C:microtubule"/>
    <property type="evidence" value="ECO:0007669"/>
    <property type="project" value="UniProtKB-KW"/>
</dbReference>
<evidence type="ECO:0000256" key="8">
    <source>
        <dbReference type="SAM" id="MobiDB-lite"/>
    </source>
</evidence>
<dbReference type="FunFam" id="3.40.850.10:FF:000021">
    <property type="entry name" value="kinesin-like protein KIF16B isoform X1"/>
    <property type="match status" value="1"/>
</dbReference>
<feature type="region of interest" description="Disordered" evidence="8">
    <location>
        <begin position="518"/>
        <end position="548"/>
    </location>
</feature>
<dbReference type="SMART" id="SM00129">
    <property type="entry name" value="KISc"/>
    <property type="match status" value="1"/>
</dbReference>
<dbReference type="GO" id="GO:0003777">
    <property type="term" value="F:microtubule motor activity"/>
    <property type="evidence" value="ECO:0007669"/>
    <property type="project" value="InterPro"/>
</dbReference>
<proteinExistence type="inferred from homology"/>
<organism evidence="11 12">
    <name type="scientific">Oopsacas minuta</name>
    <dbReference type="NCBI Taxonomy" id="111878"/>
    <lineage>
        <taxon>Eukaryota</taxon>
        <taxon>Metazoa</taxon>
        <taxon>Porifera</taxon>
        <taxon>Hexactinellida</taxon>
        <taxon>Hexasterophora</taxon>
        <taxon>Lyssacinosida</taxon>
        <taxon>Leucopsacidae</taxon>
        <taxon>Oopsacas</taxon>
    </lineage>
</organism>
<evidence type="ECO:0000256" key="1">
    <source>
        <dbReference type="ARBA" id="ARBA00022741"/>
    </source>
</evidence>
<dbReference type="PANTHER" id="PTHR47117:SF6">
    <property type="entry name" value="KINESIN-LIKE PROTEIN KIF16B"/>
    <property type="match status" value="1"/>
</dbReference>
<dbReference type="EMBL" id="JAKMXF010000111">
    <property type="protein sequence ID" value="KAI6657377.1"/>
    <property type="molecule type" value="Genomic_DNA"/>
</dbReference>
<feature type="region of interest" description="Disordered" evidence="8">
    <location>
        <begin position="658"/>
        <end position="683"/>
    </location>
</feature>
<dbReference type="InterPro" id="IPR036961">
    <property type="entry name" value="Kinesin_motor_dom_sf"/>
</dbReference>
<accession>A0AAV7K818</accession>
<dbReference type="Pfam" id="PF00498">
    <property type="entry name" value="FHA"/>
    <property type="match status" value="1"/>
</dbReference>
<keyword evidence="3 7" id="KW-0175">Coiled coil</keyword>
<dbReference type="PROSITE" id="PS00411">
    <property type="entry name" value="KINESIN_MOTOR_1"/>
    <property type="match status" value="1"/>
</dbReference>
<dbReference type="SUPFAM" id="SSF52540">
    <property type="entry name" value="P-loop containing nucleoside triphosphate hydrolases"/>
    <property type="match status" value="1"/>
</dbReference>
<feature type="coiled-coil region" evidence="7">
    <location>
        <begin position="562"/>
        <end position="589"/>
    </location>
</feature>
<dbReference type="GO" id="GO:0035091">
    <property type="term" value="F:phosphatidylinositol binding"/>
    <property type="evidence" value="ECO:0007669"/>
    <property type="project" value="InterPro"/>
</dbReference>
<evidence type="ECO:0000256" key="3">
    <source>
        <dbReference type="ARBA" id="ARBA00023054"/>
    </source>
</evidence>
<dbReference type="AlphaFoldDB" id="A0AAV7K818"/>
<comment type="similarity">
    <text evidence="5 6">Belongs to the TRAFAC class myosin-kinesin ATPase superfamily. Kinesin family.</text>
</comment>
<dbReference type="PROSITE" id="PS50195">
    <property type="entry name" value="PX"/>
    <property type="match status" value="1"/>
</dbReference>
<comment type="caution">
    <text evidence="11">The sequence shown here is derived from an EMBL/GenBank/DDBJ whole genome shotgun (WGS) entry which is preliminary data.</text>
</comment>
<evidence type="ECO:0000256" key="7">
    <source>
        <dbReference type="SAM" id="Coils"/>
    </source>
</evidence>
<dbReference type="Pfam" id="PF00225">
    <property type="entry name" value="Kinesin"/>
    <property type="match status" value="1"/>
</dbReference>
<dbReference type="InterPro" id="IPR008984">
    <property type="entry name" value="SMAD_FHA_dom_sf"/>
</dbReference>
<dbReference type="GO" id="GO:0005524">
    <property type="term" value="F:ATP binding"/>
    <property type="evidence" value="ECO:0007669"/>
    <property type="project" value="UniProtKB-UniRule"/>
</dbReference>
<feature type="binding site" evidence="5">
    <location>
        <begin position="68"/>
        <end position="75"/>
    </location>
    <ligand>
        <name>ATP</name>
        <dbReference type="ChEBI" id="CHEBI:30616"/>
    </ligand>
</feature>
<evidence type="ECO:0000259" key="9">
    <source>
        <dbReference type="PROSITE" id="PS50067"/>
    </source>
</evidence>
<reference evidence="11 12" key="1">
    <citation type="journal article" date="2023" name="BMC Biol.">
        <title>The compact genome of the sponge Oopsacas minuta (Hexactinellida) is lacking key metazoan core genes.</title>
        <authorList>
            <person name="Santini S."/>
            <person name="Schenkelaars Q."/>
            <person name="Jourda C."/>
            <person name="Duchesne M."/>
            <person name="Belahbib H."/>
            <person name="Rocher C."/>
            <person name="Selva M."/>
            <person name="Riesgo A."/>
            <person name="Vervoort M."/>
            <person name="Leys S.P."/>
            <person name="Kodjabachian L."/>
            <person name="Le Bivic A."/>
            <person name="Borchiellini C."/>
            <person name="Claverie J.M."/>
            <person name="Renard E."/>
        </authorList>
    </citation>
    <scope>NUCLEOTIDE SEQUENCE [LARGE SCALE GENOMIC DNA]</scope>
    <source>
        <strain evidence="11">SPO-2</strain>
    </source>
</reference>
<sequence>MKDNGTSIHNSKLDGKAEDKQFYYDHSMWSFSEKDPHFVSQKEVFDKVGKVALGSAFEGYNACIFAYGQTGSGKSYTMMGTLGDEKEEGLIPRMCNKLFSQIEQTTQEQDIQFKTEISYYEIYNEKVQDLLSAGNGKQILKVREHPKDGPYVENLTSCLVSDFSAIKEWMDYGNSHRQTAATMMNNKSSRSHAIFTIKMTMAQLQEEGPSEIISKMHLIDLAGSERAATSGATGERLKEGGNINKSLVTLGLVISKLAEESKSNKGPFVPYRDSVLTRLLKDSLGGNSKTFLIATISPSELNYPESLSTLYFADSAKRVKNRAIINEDPNVKLIKDLRKEIDNLRQFIHVNQLQGDDSFIKEHEQMRTNLQQKEGKIMELEKAWTERWKETKQVIEDRKLAITSSGLKLYLGSLLPHLIELDPRSSQPSLIMYHIKKGIVNVGKSTPDCLTDIELDSVGIVNEHCQIEYADDIMLIPRDGNCAINKKQIIDPTKLHHGDALLLGKCVLKFFNPQHKDSVSDTSNHEEVSDPEESFLSNSPHNHNPDFSDLNLEADMAIYRLNEEKDKEIERLNQQVKDLKEASERIQDRMNLIPDDLSREMSLEDDVFTNSFYDWETEEPEGNLHLDRYDGGVVMTQTYIGSLGTSPFHRMSILSSPEENEGMLTENDFTPKNESTSSQIERPGKKPLTKEISFYFPGSPSSSSDDINTPVASKEKLIFMEPVPPDPSMNRVSMIEVEKMINHEKKKLKLEHDGELFKIRKEKEAMMRQISEMQKERAAHVSKSRVRLNSLSIHMGLRKATSLSEHLVINCSIPYTHLVKKSFFSGTFHIYHVQVDLRDKEVINIYRRYNEFRQLKDFVSLEYPELDELFDFPPRRFLGNKAPAFVAQRQTLLETYLRKVMTYLSCKNSCSISTTDGELPTKDVVMTYHRFFLEDQTDRSLHLDSVAVHRLD</sequence>
<dbReference type="Gene3D" id="2.60.200.20">
    <property type="match status" value="1"/>
</dbReference>
<dbReference type="InterPro" id="IPR036871">
    <property type="entry name" value="PX_dom_sf"/>
</dbReference>
<dbReference type="GO" id="GO:0008017">
    <property type="term" value="F:microtubule binding"/>
    <property type="evidence" value="ECO:0007669"/>
    <property type="project" value="InterPro"/>
</dbReference>
<gene>
    <name evidence="11" type="ORF">LOD99_125</name>
</gene>
<keyword evidence="4 5" id="KW-0505">Motor protein</keyword>
<dbReference type="InterPro" id="IPR001683">
    <property type="entry name" value="PX_dom"/>
</dbReference>
<dbReference type="Gene3D" id="3.30.1520.10">
    <property type="entry name" value="Phox-like domain"/>
    <property type="match status" value="1"/>
</dbReference>
<dbReference type="Gene3D" id="3.40.850.10">
    <property type="entry name" value="Kinesin motor domain"/>
    <property type="match status" value="1"/>
</dbReference>
<dbReference type="InterPro" id="IPR019821">
    <property type="entry name" value="Kinesin_motor_CS"/>
</dbReference>
<evidence type="ECO:0000256" key="5">
    <source>
        <dbReference type="PROSITE-ProRule" id="PRU00283"/>
    </source>
</evidence>
<name>A0AAV7K818_9METZ</name>
<evidence type="ECO:0000313" key="12">
    <source>
        <dbReference type="Proteomes" id="UP001165289"/>
    </source>
</evidence>
<feature type="domain" description="PX" evidence="10">
    <location>
        <begin position="809"/>
        <end position="939"/>
    </location>
</feature>
<evidence type="ECO:0000256" key="6">
    <source>
        <dbReference type="RuleBase" id="RU000394"/>
    </source>
</evidence>
<evidence type="ECO:0000256" key="4">
    <source>
        <dbReference type="ARBA" id="ARBA00023175"/>
    </source>
</evidence>
<feature type="domain" description="Kinesin motor" evidence="9">
    <location>
        <begin position="1"/>
        <end position="319"/>
    </location>
</feature>
<dbReference type="InterPro" id="IPR000253">
    <property type="entry name" value="FHA_dom"/>
</dbReference>
<dbReference type="PANTHER" id="PTHR47117">
    <property type="entry name" value="STAR-RELATED LIPID TRANSFER PROTEIN 9"/>
    <property type="match status" value="1"/>
</dbReference>
<dbReference type="Pfam" id="PF00787">
    <property type="entry name" value="PX"/>
    <property type="match status" value="1"/>
</dbReference>
<keyword evidence="2 5" id="KW-0067">ATP-binding</keyword>
<dbReference type="SUPFAM" id="SSF64268">
    <property type="entry name" value="PX domain"/>
    <property type="match status" value="1"/>
</dbReference>
<evidence type="ECO:0000256" key="2">
    <source>
        <dbReference type="ARBA" id="ARBA00022840"/>
    </source>
</evidence>
<dbReference type="PRINTS" id="PR00380">
    <property type="entry name" value="KINESINHEAVY"/>
</dbReference>
<keyword evidence="1 5" id="KW-0547">Nucleotide-binding</keyword>
<evidence type="ECO:0000313" key="11">
    <source>
        <dbReference type="EMBL" id="KAI6657377.1"/>
    </source>
</evidence>
<feature type="compositionally biased region" description="Basic and acidic residues" evidence="8">
    <location>
        <begin position="518"/>
        <end position="528"/>
    </location>
</feature>